<evidence type="ECO:0000313" key="3">
    <source>
        <dbReference type="Proteomes" id="UP000178912"/>
    </source>
</evidence>
<gene>
    <name evidence="2" type="ORF">RAG0_07071</name>
</gene>
<feature type="compositionally biased region" description="Basic and acidic residues" evidence="1">
    <location>
        <begin position="49"/>
        <end position="123"/>
    </location>
</feature>
<feature type="compositionally biased region" description="Polar residues" evidence="1">
    <location>
        <begin position="246"/>
        <end position="262"/>
    </location>
</feature>
<feature type="compositionally biased region" description="Basic and acidic residues" evidence="1">
    <location>
        <begin position="149"/>
        <end position="189"/>
    </location>
</feature>
<feature type="compositionally biased region" description="Pro residues" evidence="1">
    <location>
        <begin position="292"/>
        <end position="302"/>
    </location>
</feature>
<organism evidence="2 3">
    <name type="scientific">Rhynchosporium agropyri</name>
    <dbReference type="NCBI Taxonomy" id="914238"/>
    <lineage>
        <taxon>Eukaryota</taxon>
        <taxon>Fungi</taxon>
        <taxon>Dikarya</taxon>
        <taxon>Ascomycota</taxon>
        <taxon>Pezizomycotina</taxon>
        <taxon>Leotiomycetes</taxon>
        <taxon>Helotiales</taxon>
        <taxon>Ploettnerulaceae</taxon>
        <taxon>Rhynchosporium</taxon>
    </lineage>
</organism>
<proteinExistence type="predicted"/>
<keyword evidence="3" id="KW-1185">Reference proteome</keyword>
<evidence type="ECO:0000256" key="1">
    <source>
        <dbReference type="SAM" id="MobiDB-lite"/>
    </source>
</evidence>
<evidence type="ECO:0000313" key="2">
    <source>
        <dbReference type="EMBL" id="CZS98292.1"/>
    </source>
</evidence>
<dbReference type="EMBL" id="FJUX01000035">
    <property type="protein sequence ID" value="CZS98292.1"/>
    <property type="molecule type" value="Genomic_DNA"/>
</dbReference>
<reference evidence="3" key="1">
    <citation type="submission" date="2016-03" db="EMBL/GenBank/DDBJ databases">
        <authorList>
            <person name="Guldener U."/>
        </authorList>
    </citation>
    <scope>NUCLEOTIDE SEQUENCE [LARGE SCALE GENOMIC DNA]</scope>
    <source>
        <strain evidence="3">04CH-RAC-A.6.1</strain>
    </source>
</reference>
<name>A0A1E1KJY0_9HELO</name>
<dbReference type="Proteomes" id="UP000178912">
    <property type="component" value="Unassembled WGS sequence"/>
</dbReference>
<feature type="compositionally biased region" description="Low complexity" evidence="1">
    <location>
        <begin position="263"/>
        <end position="272"/>
    </location>
</feature>
<dbReference type="OrthoDB" id="10604050at2759"/>
<feature type="compositionally biased region" description="Basic and acidic residues" evidence="1">
    <location>
        <begin position="331"/>
        <end position="341"/>
    </location>
</feature>
<accession>A0A1E1KJY0</accession>
<sequence>MAPGRHDTCPCGYVWTKHKDGEGYTCEGGHHTINGAGETPGEALWSKQRSSDKKKADGKVARQRDHERRRTGAREEQARKDKEIDDATTREKKDREIGREKQRDKERPREREREKMKEKERARRISASKQASPSIELETESARTRRKSREQEIQELRESRIEADTVVSEARRETKLDVKTSHRRSETSRGTKAPNVQSSVFQSLPSRTRQQRQTEEAKVDKRKGQRHQEDVDYEYASERSAAWSRINATHTAALSRPDPSTQPSRRPLALPAPEAPGRPVPTQQTTKKPRALPAPLPTPVVEPLPWMRAPPATPSRQREPELLPIRGSRTKAKEREKMPWE</sequence>
<feature type="region of interest" description="Disordered" evidence="1">
    <location>
        <begin position="20"/>
        <end position="341"/>
    </location>
</feature>
<protein>
    <submittedName>
        <fullName evidence="2">Uncharacterized protein</fullName>
    </submittedName>
</protein>
<dbReference type="AlphaFoldDB" id="A0A1E1KJY0"/>
<feature type="compositionally biased region" description="Polar residues" evidence="1">
    <location>
        <begin position="190"/>
        <end position="208"/>
    </location>
</feature>